<evidence type="ECO:0000313" key="1">
    <source>
        <dbReference type="EMBL" id="EDM22954.1"/>
    </source>
</evidence>
<comment type="caution">
    <text evidence="1">The sequence shown here is derived from an EMBL/GenBank/DDBJ whole genome shotgun (WGS) entry which is preliminary data.</text>
</comment>
<dbReference type="Proteomes" id="UP000003288">
    <property type="component" value="Unassembled WGS sequence"/>
</dbReference>
<sequence>MKYDYVNYIYIRIPINEYKKYEKHKDCIPFHKIREWRFDYDLKQKTKKEGIKIAQLSKKEKAERKILDFLENYYGGLLKEDNIISISKLAKKSGVHYNTAKKFAEKYNLERWIEYLINNKATWEEFLEFYNSQKKILKK</sequence>
<accession>A0AAI9F1P2</accession>
<evidence type="ECO:0000313" key="2">
    <source>
        <dbReference type="Proteomes" id="UP000003288"/>
    </source>
</evidence>
<proteinExistence type="predicted"/>
<name>A0AAI9F1P2_9BACT</name>
<gene>
    <name evidence="1" type="ORF">CMTB2_05597</name>
</gene>
<dbReference type="EMBL" id="ABCJ01000015">
    <property type="protein sequence ID" value="EDM22954.1"/>
    <property type="molecule type" value="Genomic_DNA"/>
</dbReference>
<dbReference type="AlphaFoldDB" id="A0AAI9F1P2"/>
<reference evidence="1 2" key="1">
    <citation type="journal article" date="2011" name="Stand. Genomic Sci.">
        <title>Draft genome sequence of Caminibacter mediatlanticus strain TB-2, an epsilonproteobacterium isolated from a deep-sea hydrothermal vent.</title>
        <authorList>
            <person name="Giovannelli D."/>
            <person name="Ferriera S."/>
            <person name="Johnson J."/>
            <person name="Kravitz S."/>
            <person name="Perez-Rodriguez I."/>
            <person name="Ricci J."/>
            <person name="O'Brien C."/>
            <person name="Voordeckers J.W."/>
            <person name="Bini E."/>
            <person name="Vetriani C."/>
        </authorList>
    </citation>
    <scope>NUCLEOTIDE SEQUENCE [LARGE SCALE GENOMIC DNA]</scope>
    <source>
        <strain evidence="1 2">TB-2</strain>
    </source>
</reference>
<protein>
    <submittedName>
        <fullName evidence="1">Uncharacterized protein</fullName>
    </submittedName>
</protein>
<organism evidence="1 2">
    <name type="scientific">Caminibacter mediatlanticus TB-2</name>
    <dbReference type="NCBI Taxonomy" id="391592"/>
    <lineage>
        <taxon>Bacteria</taxon>
        <taxon>Pseudomonadati</taxon>
        <taxon>Campylobacterota</taxon>
        <taxon>Epsilonproteobacteria</taxon>
        <taxon>Nautiliales</taxon>
        <taxon>Nautiliaceae</taxon>
        <taxon>Caminibacter</taxon>
    </lineage>
</organism>
<dbReference type="RefSeq" id="WP_007475659.1">
    <property type="nucleotide sequence ID" value="NZ_ABCJ01000015.1"/>
</dbReference>